<dbReference type="EMBL" id="CM039436">
    <property type="protein sequence ID" value="KAI4313751.1"/>
    <property type="molecule type" value="Genomic_DNA"/>
</dbReference>
<evidence type="ECO:0000313" key="2">
    <source>
        <dbReference type="Proteomes" id="UP000828941"/>
    </source>
</evidence>
<sequence length="2678" mass="305830">MEVVFAIVGVVIDRTVAPLERQLGYIFGYKRNVEELKSKIEKLEEDRDTLQHSVDASMRNGEEIVDSVKKWLEKVNVISGEVKRFQDDECHSSAVCNNWSCPNLWSRRRLSRKAKKMVGTITEILGERKFNRISYRVVAPWTDGISTTGYMAFESRTLVLNEVVEALRDPTINMVGVYGLAGVGKTTLVKEVARKAQEDKFFDRVVMVVVTQKVEADKIQKEIAEMLGLKFDEESELIRAARLRHRFKQEKNILVILDDLWAWLDLGKIGIPFGNDHKGCKLLLTSRNQEVLFSQMDTQKNFLLGVLLKEEAWKLFKEMAGLDDSSSNTELLSTAAEVAEECAGLPVAIVTVARALKKKSLYEWRDALRQLKSPTSRNITGMQDVVDSSIKLSYDSLESDELKSTFLLCAFMDHEASTMDLLKYCIGLGLFKGVYSIAEARDRLHTLVSKLKASCLLLDSHINDNYGDRFNMHDVVRDVAISIASQNQHAFTVRYGKLHEWPDTKQLENCSTMTLDFSDISKLPQVLDCPKLQFFRIFSKDPSLQIANDFFKRTYELKVLDLTEIHFSSLPSSITALRNLSTLCLDCCVLDDIAIVGELKNLKILSLLRSDIKQLPREIKNLTQLKLLDLSNCSKLEVIPPNIISSLTNLEELYMENSFVRWQSEKSNEESSNASLAELKNLPRLTTLEICIRDASIFPLYSFFEKLERYKILVGDTWSWSSKHKNLNTLKLKFSRSFRLEQGVKMLLNGVEDLYLDEVAGVSDVLYQLNGEGFPNLKHLHIQNSSELRYIINSLERFDLVQAFISLESLVLQKLTRLEKICHGPIVITSFSELKVFKVKGCDRLKNLFSLSMVGGLSKLVELEVSECYSMEEIIVLQSEETSPDSINIEFGNLHSLTLQNLPVLSDFLSNKKTVSVTQGREKESTNDVANEPAVCNILFCEKVAFPKLEMLKLSSINIKKIWHDQPSASSWIQNLTNLIVDGCGCLKHLFTYSVARNLVNLKQLEISKCGMMEEILVTGEIPSSSVITTFPCFSKEFLLANLETLIISHMGNLKTLWSDQLGPDSFCKLKTVDIKNCEKLMTICESYMLMIFQNLETLSVADCSSLSQIFRINAMGLQGNIDFRLKKVTLLRLSQLNHIWDGDLQGIFNFQGLQQIHVDNCRKLKSIFPASLAKGLVQLQQIYIKGCDIEEIVAYEENGEAVANYVFPHMTSVKLFYLPELKSFYKGRHVLECPLLKGLEVVGCDKLGPLGTERTEFRESHQFGQPHVVVPQPLFSIEKVIPNLERMTLNSKEVTRIWNGQFPTNLFCKLKFLRLCDFYDERVSFPYWLLPRIPTLEELFVEYSSFKEILFSDRPNTEERQIRPVMNLKNLWLWGLLKLENISKEGSEVDTVLENLEYLCVVECSNLLKLAPSEVSFNHLTYLEVGKCESLVKLITSSTARSLARLKTMKIKDCKMIEEIITADTLEEEIEFCQLEILELERLPNLMNFYSNNCMLKFPELEGLSVKECSRMKIFSTGTVSTPKLQKVQVEGTEDEWYWEGNLNATIEKLFKDKVAFHSIEHLELCEFPELNEIWHQQFPDRCFRKLKLLVVEKCHSLSNVISLKLLRLLNHLEELKVENCVGIEAIFDLEGMNEDEESKMEAICLQNLSFNNLPRLQHVWKKDPQDFISFQNLQVVQVLNCDSLNYLFPLSVAKALNKLERIKVDNCGMLETVAKEEGVATSISFVLPRVTYVGLGSLPKFNNFYPGPHTIEWPMLKDIEVVDCGQMALFMGDSVNSGEAHSESQPVGIEQPIFSAEKVIPNLEHLSLDSKNVMRIQQGHIPVELFHSLKLLRLHCFDDEDATFPYWLLEAIPTLEQLAVRESSFKRIFHSRRLGMLDTQTTASLQIKELLLWALPNLENICQEGFQLDPILECLELLKVYQCSSFTNLVPSIVSFKHLTYLDVWRCDALVYLVASSTAKSFVQLTELRIRECAMIQEIVIEEGGEDSEIVFSCLKFLDLLCLPKLFSFCSSNHVFQFPLLESVIVKQCPRMKVFSNGVSSTPKLQKVHTDENTNEYYWEGSLNSTIEKLYKDMVGFRGLENLDLSVFPECENIWQNQHQPGSFCNLKSIVMERCEVSSTVISSTLLFLLNNLEELEVKNCDSVEVVFDIEEMRDQVTERTLAASKLKKLTLSCLSNLKHVWNKDPKDMLSFQNLQNVKVFECQSLRNLFPLTVAKGLLQLKKLDIEFSGIEEIVAMEERLVELEIDNFGVENRELQEAEFEATVNFVFPSIDYLRLWELGKLKSFYPGKYTLDWPMLKYLDMYICSDACIFASELSTFHDTRQEDGFDCSDQQPLFLVEKVIPNLEELSFNCQDAITNWLAQFPIYLFSSLRLLRIQFLYDDQASFPYWFLQKIPHLQGLIVKFCSFRELFPDEKSAVLERQNGTFVQVQLKSLILWGLYQLDNICKEGSQLDPLLEKIEDLSVWECSKLTRLVPSSVSFGYLRHLEVKQCDGLFKLLGSSTAKSLVKLESLSIIDCVLIEEIIADEGSEANEIELGQLKVLKLLNLPNLTIFCSTNHAFRFPNLEIVSVKGCPAMQTFSNGVSSAPKLQNILVEETEGEWCWEGTLNTTIEKLYNDRSQADPYYALVLAMLQMQSNPEYLQPTGNVTDSLNNLADVDRSSSSSSHYAENQTGTN</sequence>
<protein>
    <submittedName>
        <fullName evidence="1">Uncharacterized protein</fullName>
    </submittedName>
</protein>
<organism evidence="1 2">
    <name type="scientific">Bauhinia variegata</name>
    <name type="common">Purple orchid tree</name>
    <name type="synonym">Phanera variegata</name>
    <dbReference type="NCBI Taxonomy" id="167791"/>
    <lineage>
        <taxon>Eukaryota</taxon>
        <taxon>Viridiplantae</taxon>
        <taxon>Streptophyta</taxon>
        <taxon>Embryophyta</taxon>
        <taxon>Tracheophyta</taxon>
        <taxon>Spermatophyta</taxon>
        <taxon>Magnoliopsida</taxon>
        <taxon>eudicotyledons</taxon>
        <taxon>Gunneridae</taxon>
        <taxon>Pentapetalae</taxon>
        <taxon>rosids</taxon>
        <taxon>fabids</taxon>
        <taxon>Fabales</taxon>
        <taxon>Fabaceae</taxon>
        <taxon>Cercidoideae</taxon>
        <taxon>Cercideae</taxon>
        <taxon>Bauhiniinae</taxon>
        <taxon>Bauhinia</taxon>
    </lineage>
</organism>
<gene>
    <name evidence="1" type="ORF">L6164_026706</name>
</gene>
<keyword evidence="2" id="KW-1185">Reference proteome</keyword>
<dbReference type="Proteomes" id="UP000828941">
    <property type="component" value="Chromosome 11"/>
</dbReference>
<proteinExistence type="predicted"/>
<reference evidence="1 2" key="1">
    <citation type="journal article" date="2022" name="DNA Res.">
        <title>Chromosomal-level genome assembly of the orchid tree Bauhinia variegata (Leguminosae; Cercidoideae) supports the allotetraploid origin hypothesis of Bauhinia.</title>
        <authorList>
            <person name="Zhong Y."/>
            <person name="Chen Y."/>
            <person name="Zheng D."/>
            <person name="Pang J."/>
            <person name="Liu Y."/>
            <person name="Luo S."/>
            <person name="Meng S."/>
            <person name="Qian L."/>
            <person name="Wei D."/>
            <person name="Dai S."/>
            <person name="Zhou R."/>
        </authorList>
    </citation>
    <scope>NUCLEOTIDE SEQUENCE [LARGE SCALE GENOMIC DNA]</scope>
    <source>
        <strain evidence="1">BV-YZ2020</strain>
    </source>
</reference>
<evidence type="ECO:0000313" key="1">
    <source>
        <dbReference type="EMBL" id="KAI4313751.1"/>
    </source>
</evidence>
<comment type="caution">
    <text evidence="1">The sequence shown here is derived from an EMBL/GenBank/DDBJ whole genome shotgun (WGS) entry which is preliminary data.</text>
</comment>
<name>A0ACB9LR16_BAUVA</name>
<accession>A0ACB9LR16</accession>